<dbReference type="EMBL" id="JAGYPF010000004">
    <property type="protein sequence ID" value="MBS4214832.1"/>
    <property type="molecule type" value="Genomic_DNA"/>
</dbReference>
<evidence type="ECO:0000313" key="1">
    <source>
        <dbReference type="EMBL" id="MBS4214832.1"/>
    </source>
</evidence>
<accession>A0A942U927</accession>
<proteinExistence type="predicted"/>
<dbReference type="InterPro" id="IPR058595">
    <property type="entry name" value="Avidin-like"/>
</dbReference>
<protein>
    <submittedName>
        <fullName evidence="1">N-acetylglutamate synthase</fullName>
    </submittedName>
</protein>
<dbReference type="Pfam" id="PF26421">
    <property type="entry name" value="Avidin_like"/>
    <property type="match status" value="1"/>
</dbReference>
<dbReference type="RefSeq" id="WP_213119339.1">
    <property type="nucleotide sequence ID" value="NZ_JAGYPF010000004.1"/>
</dbReference>
<dbReference type="AlphaFoldDB" id="A0A942U927"/>
<keyword evidence="2" id="KW-1185">Reference proteome</keyword>
<organism evidence="1 2">
    <name type="scientific">Neobacillus rhizophilus</name>
    <dbReference type="NCBI Taxonomy" id="2833579"/>
    <lineage>
        <taxon>Bacteria</taxon>
        <taxon>Bacillati</taxon>
        <taxon>Bacillota</taxon>
        <taxon>Bacilli</taxon>
        <taxon>Bacillales</taxon>
        <taxon>Bacillaceae</taxon>
        <taxon>Neobacillus</taxon>
    </lineage>
</organism>
<gene>
    <name evidence="1" type="ORF">KHA99_20510</name>
</gene>
<evidence type="ECO:0000313" key="2">
    <source>
        <dbReference type="Proteomes" id="UP000679749"/>
    </source>
</evidence>
<name>A0A942U927_9BACI</name>
<dbReference type="Proteomes" id="UP000679749">
    <property type="component" value="Unassembled WGS sequence"/>
</dbReference>
<comment type="caution">
    <text evidence="1">The sequence shown here is derived from an EMBL/GenBank/DDBJ whole genome shotgun (WGS) entry which is preliminary data.</text>
</comment>
<reference evidence="1" key="1">
    <citation type="submission" date="2021-05" db="EMBL/GenBank/DDBJ databases">
        <title>Novel Bacillus species.</title>
        <authorList>
            <person name="Liu G."/>
        </authorList>
    </citation>
    <scope>NUCLEOTIDE SEQUENCE</scope>
    <source>
        <strain evidence="1">FJAT-49825</strain>
    </source>
</reference>
<sequence length="114" mass="12822">MINYNNRTFVSIDNTANGEVSSKTTFRYKQEGKIISASYSGGEIVKGLLIGIVNEDGCLEFRYNHINIKNEIRGGECFSTPEILANGRIRLFEKCKWLDVEKTVGNSIIEEVVI</sequence>